<dbReference type="PANTHER" id="PTHR21363:SF0">
    <property type="entry name" value="PREPHENATE DEHYDROGENASE [NADP(+)]"/>
    <property type="match status" value="1"/>
</dbReference>
<dbReference type="Proteomes" id="UP000182412">
    <property type="component" value="Unassembled WGS sequence"/>
</dbReference>
<dbReference type="InterPro" id="IPR046826">
    <property type="entry name" value="PDH_N"/>
</dbReference>
<dbReference type="SUPFAM" id="SSF48179">
    <property type="entry name" value="6-phosphogluconate dehydrogenase C-terminal domain-like"/>
    <property type="match status" value="1"/>
</dbReference>
<dbReference type="Pfam" id="PF02153">
    <property type="entry name" value="PDH_N"/>
    <property type="match status" value="1"/>
</dbReference>
<dbReference type="GO" id="GO:0008977">
    <property type="term" value="F:prephenate dehydrogenase (NAD+) activity"/>
    <property type="evidence" value="ECO:0007669"/>
    <property type="project" value="InterPro"/>
</dbReference>
<dbReference type="GO" id="GO:0070403">
    <property type="term" value="F:NAD+ binding"/>
    <property type="evidence" value="ECO:0007669"/>
    <property type="project" value="InterPro"/>
</dbReference>
<accession>A0A1H0VL16</accession>
<dbReference type="PANTHER" id="PTHR21363">
    <property type="entry name" value="PREPHENATE DEHYDROGENASE"/>
    <property type="match status" value="1"/>
</dbReference>
<dbReference type="OrthoDB" id="9802008at2"/>
<evidence type="ECO:0000256" key="2">
    <source>
        <dbReference type="ARBA" id="ARBA00023002"/>
    </source>
</evidence>
<dbReference type="InterPro" id="IPR050812">
    <property type="entry name" value="Preph/Arog_dehydrog"/>
</dbReference>
<dbReference type="InterPro" id="IPR036291">
    <property type="entry name" value="NAD(P)-bd_dom_sf"/>
</dbReference>
<keyword evidence="2" id="KW-0560">Oxidoreductase</keyword>
<organism evidence="5 6">
    <name type="scientific">Selenomonas ruminantium</name>
    <dbReference type="NCBI Taxonomy" id="971"/>
    <lineage>
        <taxon>Bacteria</taxon>
        <taxon>Bacillati</taxon>
        <taxon>Bacillota</taxon>
        <taxon>Negativicutes</taxon>
        <taxon>Selenomonadales</taxon>
        <taxon>Selenomonadaceae</taxon>
        <taxon>Selenomonas</taxon>
    </lineage>
</organism>
<dbReference type="RefSeq" id="WP_074573651.1">
    <property type="nucleotide sequence ID" value="NZ_FNJQ01000059.1"/>
</dbReference>
<dbReference type="FunFam" id="3.40.50.720:FF:000208">
    <property type="entry name" value="Prephenate dehydrogenase"/>
    <property type="match status" value="1"/>
</dbReference>
<evidence type="ECO:0000256" key="1">
    <source>
        <dbReference type="ARBA" id="ARBA00007964"/>
    </source>
</evidence>
<dbReference type="Gene3D" id="1.10.3660.10">
    <property type="entry name" value="6-phosphogluconate dehydrogenase C-terminal like domain"/>
    <property type="match status" value="1"/>
</dbReference>
<dbReference type="SUPFAM" id="SSF51735">
    <property type="entry name" value="NAD(P)-binding Rossmann-fold domains"/>
    <property type="match status" value="1"/>
</dbReference>
<proteinExistence type="inferred from homology"/>
<dbReference type="GO" id="GO:0004665">
    <property type="term" value="F:prephenate dehydrogenase (NADP+) activity"/>
    <property type="evidence" value="ECO:0007669"/>
    <property type="project" value="InterPro"/>
</dbReference>
<evidence type="ECO:0000313" key="6">
    <source>
        <dbReference type="Proteomes" id="UP000182412"/>
    </source>
</evidence>
<dbReference type="EMBL" id="FNJQ01000059">
    <property type="protein sequence ID" value="SDP78908.1"/>
    <property type="molecule type" value="Genomic_DNA"/>
</dbReference>
<dbReference type="Pfam" id="PF20463">
    <property type="entry name" value="PDH_C"/>
    <property type="match status" value="1"/>
</dbReference>
<evidence type="ECO:0000259" key="4">
    <source>
        <dbReference type="PROSITE" id="PS51176"/>
    </source>
</evidence>
<comment type="similarity">
    <text evidence="1">Belongs to the prephenate/arogenate dehydrogenase family.</text>
</comment>
<dbReference type="Gene3D" id="3.40.50.720">
    <property type="entry name" value="NAD(P)-binding Rossmann-like Domain"/>
    <property type="match status" value="1"/>
</dbReference>
<dbReference type="InterPro" id="IPR003099">
    <property type="entry name" value="Prephen_DH"/>
</dbReference>
<feature type="domain" description="Prephenate/arogenate dehydrogenase" evidence="4">
    <location>
        <begin position="6"/>
        <end position="295"/>
    </location>
</feature>
<dbReference type="GO" id="GO:0006571">
    <property type="term" value="P:tyrosine biosynthetic process"/>
    <property type="evidence" value="ECO:0007669"/>
    <property type="project" value="InterPro"/>
</dbReference>
<dbReference type="InterPro" id="IPR008927">
    <property type="entry name" value="6-PGluconate_DH-like_C_sf"/>
</dbReference>
<name>A0A1H0VL16_SELRU</name>
<comment type="pathway">
    <text evidence="3">Amino-acid biosynthesis.</text>
</comment>
<dbReference type="PROSITE" id="PS51176">
    <property type="entry name" value="PDH_ADH"/>
    <property type="match status" value="1"/>
</dbReference>
<gene>
    <name evidence="5" type="ORF">SAMN05216366_1597</name>
</gene>
<dbReference type="InterPro" id="IPR046825">
    <property type="entry name" value="PDH_C"/>
</dbReference>
<protein>
    <submittedName>
        <fullName evidence="5">Prephenate dehydrogenase</fullName>
    </submittedName>
</protein>
<evidence type="ECO:0000313" key="5">
    <source>
        <dbReference type="EMBL" id="SDP78908.1"/>
    </source>
</evidence>
<sequence>MTEERLTLAIIGVGLIGGSLGLCLKDKLGDDIYITGLCRTQASMDKAMELGAVDFASADIAAVVGNADIVFLSPPVLQIVPMVEKILPYLKKGAILTDAGSTKQYIWQHLQKILPPDIYYIAGHPMTGREKSGVTAAKKDLFVGKAYVIVEDTGAPQEAHDKLMSVLQHTGANFTTLDIAKHDRCASVISHVPHVAAAALVTLLNQSGGDMESCIKLIGGGFKDTTRIASSNADMWADICMTNGKAIAANLKTLQEIIGKVITACENQDRQVIHDYFMASKQRRDALLEDAAHKFDTN</sequence>
<evidence type="ECO:0000256" key="3">
    <source>
        <dbReference type="ARBA" id="ARBA00029440"/>
    </source>
</evidence>
<reference evidence="5 6" key="1">
    <citation type="submission" date="2016-10" db="EMBL/GenBank/DDBJ databases">
        <authorList>
            <person name="de Groot N.N."/>
        </authorList>
    </citation>
    <scope>NUCLEOTIDE SEQUENCE [LARGE SCALE GENOMIC DNA]</scope>
    <source>
        <strain evidence="5 6">S137</strain>
    </source>
</reference>
<dbReference type="AlphaFoldDB" id="A0A1H0VL16"/>